<organism evidence="3 4">
    <name type="scientific">Anopheles farauti</name>
    <dbReference type="NCBI Taxonomy" id="69004"/>
    <lineage>
        <taxon>Eukaryota</taxon>
        <taxon>Metazoa</taxon>
        <taxon>Ecdysozoa</taxon>
        <taxon>Arthropoda</taxon>
        <taxon>Hexapoda</taxon>
        <taxon>Insecta</taxon>
        <taxon>Pterygota</taxon>
        <taxon>Neoptera</taxon>
        <taxon>Endopterygota</taxon>
        <taxon>Diptera</taxon>
        <taxon>Nematocera</taxon>
        <taxon>Culicoidea</taxon>
        <taxon>Culicidae</taxon>
        <taxon>Anophelinae</taxon>
        <taxon>Anopheles</taxon>
    </lineage>
</organism>
<dbReference type="GO" id="GO:0005814">
    <property type="term" value="C:centriole"/>
    <property type="evidence" value="ECO:0007669"/>
    <property type="project" value="TreeGrafter"/>
</dbReference>
<dbReference type="GO" id="GO:0036126">
    <property type="term" value="C:sperm flagellum"/>
    <property type="evidence" value="ECO:0007669"/>
    <property type="project" value="TreeGrafter"/>
</dbReference>
<feature type="compositionally biased region" description="Polar residues" evidence="2">
    <location>
        <begin position="12"/>
        <end position="32"/>
    </location>
</feature>
<reference evidence="3" key="2">
    <citation type="submission" date="2020-05" db="UniProtKB">
        <authorList>
            <consortium name="EnsemblMetazoa"/>
        </authorList>
    </citation>
    <scope>IDENTIFICATION</scope>
    <source>
        <strain evidence="3">FAR1</strain>
    </source>
</reference>
<name>A0A182Q7S4_9DIPT</name>
<dbReference type="AlphaFoldDB" id="A0A182Q7S4"/>
<feature type="compositionally biased region" description="Low complexity" evidence="2">
    <location>
        <begin position="241"/>
        <end position="265"/>
    </location>
</feature>
<sequence length="934" mass="101798">MGLNNRDKQTKLKTQSLLDSERTGQQTMTTVTVDHGSIALPPETLATVTGSSTSSFQQSTSSSTSARTVSSSGEQKKGGVQKFSTVSSVRSEANKSKQIDNIIEEIHHIASDTIGTTSELIGSAAGRSPTMGRSKVTQKTVLTSGGGFVGGESGRKESFTSDNVASGASVKEPGANQEVITAIGPSKIEISKMALDSSVVTSSTSSTSSSKVMHSSSSAITTKKEQSSHSSSMGHSEKIVSESSAQKAESQSSKSVHSSSSMTSSNKTALSASESFHTSALNGSDSGQVSGRQTGTVSSTVQPMRDHSTFDQKSYHLVDADGKTRQHVDTQSYSMAQSQAPTTKVVYDSAGNQITSTSSSYQAAQGHSTSSFQRSEGVDFKSSPNRAGTKEHLLDIGGNTGQDVLSHGISSGQSQAQATTFLYDGAGKQITSTSSSYQAAKGYSSSTIQSSEDVSTKSSKHVAASSSSSSTRAQNVSTSSTKDAKVIDSTTLENYSNQMDATSTGQHSNNMLMKTESAHTVTSLSSAHDSLASTIQSTQLVTESASQAEQQHQHSETIKTTETSSHYAQMNEESRSRRKTSEYREQRESNAAILKRKTYDEYGRRLNLIDEKIVPKDVVTADLQDDVTNVTKTSFEAKLFNPKLKRWELVDQKTILEKDVTTEIPLEIVKELEVERPELANITTTIQMTKVYDAKTKQWKTVDHKKHIDVLEKITFLEESSGRSELDESERTKNLKSMDMVDRVTIKEVSDLSDEKRSRVSKTSKHKDEQTVQEQCICEICTCGRHNCYNCGGSSATTQTKSSKYTTMSNSENFYHQENFSSELTQATTGRRGTWTIEDAEEHLNRSETHTTEHETTARRLTWTKEDFDKVDINKLKGDYARSKPIRHEDNLKPEGEFMVPERLQYTPGERVKPIRHGDNLKPEGNFSTPEKPQ</sequence>
<dbReference type="EMBL" id="AXCN02000650">
    <property type="status" value="NOT_ANNOTATED_CDS"/>
    <property type="molecule type" value="Genomic_DNA"/>
</dbReference>
<evidence type="ECO:0000256" key="1">
    <source>
        <dbReference type="ARBA" id="ARBA00008738"/>
    </source>
</evidence>
<feature type="region of interest" description="Disordered" evidence="2">
    <location>
        <begin position="358"/>
        <end position="388"/>
    </location>
</feature>
<keyword evidence="4" id="KW-1185">Reference proteome</keyword>
<dbReference type="PANTHER" id="PTHR31516:SF16">
    <property type="entry name" value="TITIN"/>
    <property type="match status" value="1"/>
</dbReference>
<feature type="compositionally biased region" description="Basic and acidic residues" evidence="2">
    <location>
        <begin position="304"/>
        <end position="328"/>
    </location>
</feature>
<feature type="compositionally biased region" description="Polar residues" evidence="2">
    <location>
        <begin position="266"/>
        <end position="302"/>
    </location>
</feature>
<feature type="compositionally biased region" description="Basic and acidic residues" evidence="2">
    <location>
        <begin position="572"/>
        <end position="588"/>
    </location>
</feature>
<feature type="compositionally biased region" description="Basic and acidic residues" evidence="2">
    <location>
        <begin position="910"/>
        <end position="922"/>
    </location>
</feature>
<feature type="compositionally biased region" description="Low complexity" evidence="2">
    <location>
        <begin position="461"/>
        <end position="480"/>
    </location>
</feature>
<protein>
    <submittedName>
        <fullName evidence="3">Uncharacterized protein</fullName>
    </submittedName>
</protein>
<dbReference type="GO" id="GO:0036064">
    <property type="term" value="C:ciliary basal body"/>
    <property type="evidence" value="ECO:0007669"/>
    <property type="project" value="TreeGrafter"/>
</dbReference>
<feature type="region of interest" description="Disordered" evidence="2">
    <location>
        <begin position="202"/>
        <end position="336"/>
    </location>
</feature>
<dbReference type="GO" id="GO:0008017">
    <property type="term" value="F:microtubule binding"/>
    <property type="evidence" value="ECO:0007669"/>
    <property type="project" value="InterPro"/>
</dbReference>
<dbReference type="InterPro" id="IPR033336">
    <property type="entry name" value="SAXO1/2"/>
</dbReference>
<accession>A0A182Q7S4</accession>
<feature type="compositionally biased region" description="Polar residues" evidence="2">
    <location>
        <begin position="442"/>
        <end position="453"/>
    </location>
</feature>
<feature type="compositionally biased region" description="Low complexity" evidence="2">
    <location>
        <begin position="202"/>
        <end position="218"/>
    </location>
</feature>
<feature type="compositionally biased region" description="Polar residues" evidence="2">
    <location>
        <begin position="82"/>
        <end position="91"/>
    </location>
</feature>
<reference evidence="4" key="1">
    <citation type="submission" date="2014-01" db="EMBL/GenBank/DDBJ databases">
        <title>The Genome Sequence of Anopheles farauti FAR1 (V2).</title>
        <authorList>
            <consortium name="The Broad Institute Genomics Platform"/>
            <person name="Neafsey D.E."/>
            <person name="Besansky N."/>
            <person name="Howell P."/>
            <person name="Walton C."/>
            <person name="Young S.K."/>
            <person name="Zeng Q."/>
            <person name="Gargeya S."/>
            <person name="Fitzgerald M."/>
            <person name="Haas B."/>
            <person name="Abouelleil A."/>
            <person name="Allen A.W."/>
            <person name="Alvarado L."/>
            <person name="Arachchi H.M."/>
            <person name="Berlin A.M."/>
            <person name="Chapman S.B."/>
            <person name="Gainer-Dewar J."/>
            <person name="Goldberg J."/>
            <person name="Griggs A."/>
            <person name="Gujja S."/>
            <person name="Hansen M."/>
            <person name="Howarth C."/>
            <person name="Imamovic A."/>
            <person name="Ireland A."/>
            <person name="Larimer J."/>
            <person name="McCowan C."/>
            <person name="Murphy C."/>
            <person name="Pearson M."/>
            <person name="Poon T.W."/>
            <person name="Priest M."/>
            <person name="Roberts A."/>
            <person name="Saif S."/>
            <person name="Shea T."/>
            <person name="Sisk P."/>
            <person name="Sykes S."/>
            <person name="Wortman J."/>
            <person name="Nusbaum C."/>
            <person name="Birren B."/>
        </authorList>
    </citation>
    <scope>NUCLEOTIDE SEQUENCE [LARGE SCALE GENOMIC DNA]</scope>
    <source>
        <strain evidence="4">FAR1</strain>
    </source>
</reference>
<dbReference type="GO" id="GO:0005879">
    <property type="term" value="C:axonemal microtubule"/>
    <property type="evidence" value="ECO:0007669"/>
    <property type="project" value="TreeGrafter"/>
</dbReference>
<feature type="compositionally biased region" description="Basic and acidic residues" evidence="2">
    <location>
        <begin position="886"/>
        <end position="896"/>
    </location>
</feature>
<evidence type="ECO:0000256" key="2">
    <source>
        <dbReference type="SAM" id="MobiDB-lite"/>
    </source>
</evidence>
<feature type="region of interest" description="Disordered" evidence="2">
    <location>
        <begin position="143"/>
        <end position="170"/>
    </location>
</feature>
<feature type="region of interest" description="Disordered" evidence="2">
    <location>
        <begin position="886"/>
        <end position="934"/>
    </location>
</feature>
<proteinExistence type="inferred from homology"/>
<feature type="region of interest" description="Disordered" evidence="2">
    <location>
        <begin position="442"/>
        <end position="485"/>
    </location>
</feature>
<feature type="compositionally biased region" description="Polar residues" evidence="2">
    <location>
        <begin position="358"/>
        <end position="374"/>
    </location>
</feature>
<comment type="similarity">
    <text evidence="1">Belongs to the FAM154 family.</text>
</comment>
<dbReference type="Proteomes" id="UP000075886">
    <property type="component" value="Unassembled WGS sequence"/>
</dbReference>
<feature type="compositionally biased region" description="Basic and acidic residues" evidence="2">
    <location>
        <begin position="1"/>
        <end position="10"/>
    </location>
</feature>
<dbReference type="STRING" id="69004.A0A182Q7S4"/>
<dbReference type="VEuPathDB" id="VectorBase:AFAF004737"/>
<feature type="region of interest" description="Disordered" evidence="2">
    <location>
        <begin position="543"/>
        <end position="589"/>
    </location>
</feature>
<dbReference type="PANTHER" id="PTHR31516">
    <property type="entry name" value="STABILIZER OF AXONEMAL MICROTUBULES 2"/>
    <property type="match status" value="1"/>
</dbReference>
<feature type="region of interest" description="Disordered" evidence="2">
    <location>
        <begin position="1"/>
        <end position="95"/>
    </location>
</feature>
<feature type="compositionally biased region" description="Low complexity" evidence="2">
    <location>
        <begin position="47"/>
        <end position="73"/>
    </location>
</feature>
<evidence type="ECO:0000313" key="3">
    <source>
        <dbReference type="EnsemblMetazoa" id="AFAF004737-PA"/>
    </source>
</evidence>
<evidence type="ECO:0000313" key="4">
    <source>
        <dbReference type="Proteomes" id="UP000075886"/>
    </source>
</evidence>
<dbReference type="EnsemblMetazoa" id="AFAF004737-RA">
    <property type="protein sequence ID" value="AFAF004737-PA"/>
    <property type="gene ID" value="AFAF004737"/>
</dbReference>